<keyword evidence="1" id="KW-0808">Transferase</keyword>
<dbReference type="EMBL" id="BAABEY010000024">
    <property type="protein sequence ID" value="GAA4440870.1"/>
    <property type="molecule type" value="Genomic_DNA"/>
</dbReference>
<organism evidence="3 4">
    <name type="scientific">Ravibacter arvi</name>
    <dbReference type="NCBI Taxonomy" id="2051041"/>
    <lineage>
        <taxon>Bacteria</taxon>
        <taxon>Pseudomonadati</taxon>
        <taxon>Bacteroidota</taxon>
        <taxon>Cytophagia</taxon>
        <taxon>Cytophagales</taxon>
        <taxon>Spirosomataceae</taxon>
        <taxon>Ravibacter</taxon>
    </lineage>
</organism>
<keyword evidence="2" id="KW-0012">Acyltransferase</keyword>
<dbReference type="Proteomes" id="UP001501508">
    <property type="component" value="Unassembled WGS sequence"/>
</dbReference>
<comment type="caution">
    <text evidence="3">The sequence shown here is derived from an EMBL/GenBank/DDBJ whole genome shotgun (WGS) entry which is preliminary data.</text>
</comment>
<evidence type="ECO:0000313" key="4">
    <source>
        <dbReference type="Proteomes" id="UP001501508"/>
    </source>
</evidence>
<dbReference type="SUPFAM" id="SSF51161">
    <property type="entry name" value="Trimeric LpxA-like enzymes"/>
    <property type="match status" value="1"/>
</dbReference>
<dbReference type="Gene3D" id="2.160.10.10">
    <property type="entry name" value="Hexapeptide repeat proteins"/>
    <property type="match status" value="1"/>
</dbReference>
<dbReference type="InterPro" id="IPR023917">
    <property type="entry name" value="Bifunctiontional_GlmU_bac-type"/>
</dbReference>
<evidence type="ECO:0000313" key="3">
    <source>
        <dbReference type="EMBL" id="GAA4440870.1"/>
    </source>
</evidence>
<dbReference type="InterPro" id="IPR011004">
    <property type="entry name" value="Trimer_LpxA-like_sf"/>
</dbReference>
<accession>A0ABP8LZ25</accession>
<evidence type="ECO:0000256" key="2">
    <source>
        <dbReference type="ARBA" id="ARBA00023315"/>
    </source>
</evidence>
<evidence type="ECO:0000256" key="1">
    <source>
        <dbReference type="ARBA" id="ARBA00022679"/>
    </source>
</evidence>
<dbReference type="RefSeq" id="WP_345029644.1">
    <property type="nucleotide sequence ID" value="NZ_BAABEY010000024.1"/>
</dbReference>
<protein>
    <submittedName>
        <fullName evidence="3">GlmU family protein</fullName>
    </submittedName>
</protein>
<name>A0ABP8LZ25_9BACT</name>
<proteinExistence type="predicted"/>
<dbReference type="PANTHER" id="PTHR43584">
    <property type="entry name" value="NUCLEOTIDYL TRANSFERASE"/>
    <property type="match status" value="1"/>
</dbReference>
<dbReference type="Pfam" id="PF13562">
    <property type="entry name" value="NTP_transf_4"/>
    <property type="match status" value="1"/>
</dbReference>
<dbReference type="NCBIfam" id="TIGR03991">
    <property type="entry name" value="alt_bact_glmU"/>
    <property type="match status" value="1"/>
</dbReference>
<gene>
    <name evidence="3" type="ORF">GCM10023091_25160</name>
</gene>
<keyword evidence="4" id="KW-1185">Reference proteome</keyword>
<sequence length="396" mass="43386">MKPNLVLFDDPILRIDLLPFTYTRPIPLIRCGILSIQEKWERALPGQYSLLSDEYLQEKYPVELGADNLFINGSVFPDISLVGAILELGPGAALYGADEQLLAIRTGPEWRPGHQPEAYAHLVFDRDFGQVSKKWHIHQKNGAEIAADLERLSGQTAFVEISDPFTRCYQAANIFVEEGAIIKASIINAENGPVYIGKNAVVQEGCMIQGPFALGEGAVLAQGTKIRPNTTVGPYCKVGGEVNNCVFFAFSNKGHDGYLGNSVLGEWCNLGADTNNSNLKNDYSHVKLFSYATGEPEDTGLANCGLYMGDYSKSGISTIFNTGTVVGVHVNVFGAGFQEKFIPSFSWGGKADGYETYRLDKALAVAEMTAKSKGKLLEEADRRLLEEVYKRSALYR</sequence>
<dbReference type="InterPro" id="IPR050065">
    <property type="entry name" value="GlmU-like"/>
</dbReference>
<reference evidence="4" key="1">
    <citation type="journal article" date="2019" name="Int. J. Syst. Evol. Microbiol.">
        <title>The Global Catalogue of Microorganisms (GCM) 10K type strain sequencing project: providing services to taxonomists for standard genome sequencing and annotation.</title>
        <authorList>
            <consortium name="The Broad Institute Genomics Platform"/>
            <consortium name="The Broad Institute Genome Sequencing Center for Infectious Disease"/>
            <person name="Wu L."/>
            <person name="Ma J."/>
        </authorList>
    </citation>
    <scope>NUCLEOTIDE SEQUENCE [LARGE SCALE GENOMIC DNA]</scope>
    <source>
        <strain evidence="4">JCM 31920</strain>
    </source>
</reference>